<protein>
    <recommendedName>
        <fullName evidence="1">Armadillo-like repeats domain-containing protein</fullName>
    </recommendedName>
</protein>
<gene>
    <name evidence="2" type="ORF">MKW98_027715</name>
</gene>
<sequence length="58" mass="6943">RFWNGGNFEEVYRHAMNEKPFNLDMVADLIQLRKASMLNDDEVAEILNEISRRFVRDK</sequence>
<dbReference type="GO" id="GO:0009941">
    <property type="term" value="C:chloroplast envelope"/>
    <property type="evidence" value="ECO:0007669"/>
    <property type="project" value="TreeGrafter"/>
</dbReference>
<dbReference type="InterPro" id="IPR055241">
    <property type="entry name" value="Armadillo_rpt_dom"/>
</dbReference>
<keyword evidence="3" id="KW-1185">Reference proteome</keyword>
<evidence type="ECO:0000313" key="2">
    <source>
        <dbReference type="EMBL" id="KAI3948649.1"/>
    </source>
</evidence>
<dbReference type="EMBL" id="JAJJMB010003237">
    <property type="protein sequence ID" value="KAI3948649.1"/>
    <property type="molecule type" value="Genomic_DNA"/>
</dbReference>
<dbReference type="Proteomes" id="UP001202328">
    <property type="component" value="Unassembled WGS sequence"/>
</dbReference>
<feature type="non-terminal residue" evidence="2">
    <location>
        <position position="58"/>
    </location>
</feature>
<dbReference type="AlphaFoldDB" id="A0AAD4XTW7"/>
<dbReference type="GO" id="GO:0009535">
    <property type="term" value="C:chloroplast thylakoid membrane"/>
    <property type="evidence" value="ECO:0007669"/>
    <property type="project" value="TreeGrafter"/>
</dbReference>
<reference evidence="2" key="1">
    <citation type="submission" date="2022-04" db="EMBL/GenBank/DDBJ databases">
        <title>A functionally conserved STORR gene fusion in Papaver species that diverged 16.8 million years ago.</title>
        <authorList>
            <person name="Catania T."/>
        </authorList>
    </citation>
    <scope>NUCLEOTIDE SEQUENCE</scope>
    <source>
        <strain evidence="2">S-188037</strain>
    </source>
</reference>
<accession>A0AAD4XTW7</accession>
<evidence type="ECO:0000313" key="3">
    <source>
        <dbReference type="Proteomes" id="UP001202328"/>
    </source>
</evidence>
<name>A0AAD4XTW7_9MAGN</name>
<evidence type="ECO:0000259" key="1">
    <source>
        <dbReference type="Pfam" id="PF22915"/>
    </source>
</evidence>
<organism evidence="2 3">
    <name type="scientific">Papaver atlanticum</name>
    <dbReference type="NCBI Taxonomy" id="357466"/>
    <lineage>
        <taxon>Eukaryota</taxon>
        <taxon>Viridiplantae</taxon>
        <taxon>Streptophyta</taxon>
        <taxon>Embryophyta</taxon>
        <taxon>Tracheophyta</taxon>
        <taxon>Spermatophyta</taxon>
        <taxon>Magnoliopsida</taxon>
        <taxon>Ranunculales</taxon>
        <taxon>Papaveraceae</taxon>
        <taxon>Papaveroideae</taxon>
        <taxon>Papaver</taxon>
    </lineage>
</organism>
<dbReference type="Pfam" id="PF22915">
    <property type="entry name" value="ARMH5"/>
    <property type="match status" value="1"/>
</dbReference>
<feature type="non-terminal residue" evidence="2">
    <location>
        <position position="1"/>
    </location>
</feature>
<comment type="caution">
    <text evidence="2">The sequence shown here is derived from an EMBL/GenBank/DDBJ whole genome shotgun (WGS) entry which is preliminary data.</text>
</comment>
<dbReference type="PANTHER" id="PTHR36793:SF1">
    <property type="entry name" value="RIBOSOMAL RNA SMALL SUBUNIT METHYLTRANSFERASE J"/>
    <property type="match status" value="1"/>
</dbReference>
<dbReference type="PANTHER" id="PTHR36793">
    <property type="entry name" value="RIBOSOMAL RNA SMALL SUBUNIT METHYLTRANSFERASE J"/>
    <property type="match status" value="1"/>
</dbReference>
<feature type="domain" description="Armadillo-like repeats" evidence="1">
    <location>
        <begin position="12"/>
        <end position="58"/>
    </location>
</feature>
<proteinExistence type="predicted"/>